<evidence type="ECO:0000313" key="3">
    <source>
        <dbReference type="Proteomes" id="UP001155241"/>
    </source>
</evidence>
<dbReference type="AlphaFoldDB" id="A0A9X2JGL3"/>
<dbReference type="InterPro" id="IPR052022">
    <property type="entry name" value="26kDa_periplasmic_antigen"/>
</dbReference>
<organism evidence="2 3">
    <name type="scientific">Aeoliella straminimaris</name>
    <dbReference type="NCBI Taxonomy" id="2954799"/>
    <lineage>
        <taxon>Bacteria</taxon>
        <taxon>Pseudomonadati</taxon>
        <taxon>Planctomycetota</taxon>
        <taxon>Planctomycetia</taxon>
        <taxon>Pirellulales</taxon>
        <taxon>Lacipirellulaceae</taxon>
        <taxon>Aeoliella</taxon>
    </lineage>
</organism>
<dbReference type="PANTHER" id="PTHR34387">
    <property type="entry name" value="SLR1258 PROTEIN"/>
    <property type="match status" value="1"/>
</dbReference>
<keyword evidence="3" id="KW-1185">Reference proteome</keyword>
<dbReference type="PANTHER" id="PTHR34387:SF2">
    <property type="entry name" value="SLR1258 PROTEIN"/>
    <property type="match status" value="1"/>
</dbReference>
<reference evidence="2" key="1">
    <citation type="submission" date="2022-06" db="EMBL/GenBank/DDBJ databases">
        <title>Aeoliella straminimaris, a novel planctomycete from sediments.</title>
        <authorList>
            <person name="Vitorino I.R."/>
            <person name="Lage O.M."/>
        </authorList>
    </citation>
    <scope>NUCLEOTIDE SEQUENCE</scope>
    <source>
        <strain evidence="2">ICT_H6.2</strain>
    </source>
</reference>
<dbReference type="RefSeq" id="WP_252852975.1">
    <property type="nucleotide sequence ID" value="NZ_JAMXLR010000043.1"/>
</dbReference>
<dbReference type="EMBL" id="JAMXLR010000043">
    <property type="protein sequence ID" value="MCO6044861.1"/>
    <property type="molecule type" value="Genomic_DNA"/>
</dbReference>
<dbReference type="Pfam" id="PF04402">
    <property type="entry name" value="SIMPL"/>
    <property type="match status" value="1"/>
</dbReference>
<feature type="chain" id="PRO_5040738271" evidence="1">
    <location>
        <begin position="24"/>
        <end position="305"/>
    </location>
</feature>
<dbReference type="InterPro" id="IPR007497">
    <property type="entry name" value="SIMPL/DUF541"/>
</dbReference>
<dbReference type="Gene3D" id="3.30.110.170">
    <property type="entry name" value="Protein of unknown function (DUF541), domain 1"/>
    <property type="match status" value="1"/>
</dbReference>
<evidence type="ECO:0000313" key="2">
    <source>
        <dbReference type="EMBL" id="MCO6044861.1"/>
    </source>
</evidence>
<evidence type="ECO:0000256" key="1">
    <source>
        <dbReference type="SAM" id="SignalP"/>
    </source>
</evidence>
<comment type="caution">
    <text evidence="2">The sequence shown here is derived from an EMBL/GenBank/DDBJ whole genome shotgun (WGS) entry which is preliminary data.</text>
</comment>
<proteinExistence type="predicted"/>
<protein>
    <submittedName>
        <fullName evidence="2">SIMPL domain-containing protein</fullName>
    </submittedName>
</protein>
<dbReference type="Proteomes" id="UP001155241">
    <property type="component" value="Unassembled WGS sequence"/>
</dbReference>
<sequence>MLHRFAPSMIFALSLLFSAATYAQETEQRAIVGSGSATEKQKPTILRMRVQLTEKAGTAEEALQKLADRQEAARLQLESLGATADSIKVTDATFPAEGSDMQQQMQQMAMMQMRSVGRVPEGLKPVKSVTFVCNVTAEWSLEQEDNQELLVFVSQLKDKVVEADLAGLNEPKQMTPEEEEMQAEMQQMMGNIYGGESETPGKPTFLYVAQVSDEARQQAMAKAFAKAKSQAEMLATAAGVELGPLQSLASGPGDSSSGFEYQYMRYMQAYTGVSTSEQPNENEVIATTPDGLSLSASVMATFAIK</sequence>
<gene>
    <name evidence="2" type="ORF">NG895_13190</name>
</gene>
<feature type="signal peptide" evidence="1">
    <location>
        <begin position="1"/>
        <end position="23"/>
    </location>
</feature>
<accession>A0A9X2JGL3</accession>
<dbReference type="GO" id="GO:0006974">
    <property type="term" value="P:DNA damage response"/>
    <property type="evidence" value="ECO:0007669"/>
    <property type="project" value="TreeGrafter"/>
</dbReference>
<keyword evidence="1" id="KW-0732">Signal</keyword>
<name>A0A9X2JGL3_9BACT</name>